<dbReference type="Gene3D" id="1.10.10.2840">
    <property type="entry name" value="PucR C-terminal helix-turn-helix domain"/>
    <property type="match status" value="1"/>
</dbReference>
<dbReference type="InterPro" id="IPR025736">
    <property type="entry name" value="PucR_C-HTH_dom"/>
</dbReference>
<reference evidence="3 4" key="1">
    <citation type="journal article" date="2019" name="Emerg. Microbes Infect.">
        <title>Comprehensive subspecies identification of 175 nontuberculous mycobacteria species based on 7547 genomic profiles.</title>
        <authorList>
            <person name="Matsumoto Y."/>
            <person name="Kinjo T."/>
            <person name="Motooka D."/>
            <person name="Nabeya D."/>
            <person name="Jung N."/>
            <person name="Uechi K."/>
            <person name="Horii T."/>
            <person name="Iida T."/>
            <person name="Fujita J."/>
            <person name="Nakamura S."/>
        </authorList>
    </citation>
    <scope>NUCLEOTIDE SEQUENCE [LARGE SCALE GENOMIC DNA]</scope>
    <source>
        <strain evidence="3 4">JCM 30275</strain>
    </source>
</reference>
<accession>A0A6N4W8F1</accession>
<dbReference type="SUPFAM" id="SSF55781">
    <property type="entry name" value="GAF domain-like"/>
    <property type="match status" value="1"/>
</dbReference>
<proteinExistence type="inferred from homology"/>
<evidence type="ECO:0000256" key="1">
    <source>
        <dbReference type="ARBA" id="ARBA00006754"/>
    </source>
</evidence>
<feature type="domain" description="GAF" evidence="2">
    <location>
        <begin position="33"/>
        <end position="186"/>
    </location>
</feature>
<evidence type="ECO:0000259" key="2">
    <source>
        <dbReference type="SMART" id="SM00065"/>
    </source>
</evidence>
<dbReference type="InterPro" id="IPR041522">
    <property type="entry name" value="CdaR_GGDEF"/>
</dbReference>
<dbReference type="Proteomes" id="UP000467249">
    <property type="component" value="Chromosome"/>
</dbReference>
<dbReference type="Pfam" id="PF17853">
    <property type="entry name" value="GGDEF_2"/>
    <property type="match status" value="1"/>
</dbReference>
<dbReference type="AlphaFoldDB" id="A0A6N4W8F1"/>
<dbReference type="InterPro" id="IPR051448">
    <property type="entry name" value="CdaR-like_regulators"/>
</dbReference>
<dbReference type="Pfam" id="PF13556">
    <property type="entry name" value="HTH_30"/>
    <property type="match status" value="1"/>
</dbReference>
<dbReference type="RefSeq" id="WP_246224250.1">
    <property type="nucleotide sequence ID" value="NZ_AP022620.1"/>
</dbReference>
<dbReference type="Gene3D" id="3.30.450.40">
    <property type="match status" value="1"/>
</dbReference>
<dbReference type="SMART" id="SM00065">
    <property type="entry name" value="GAF"/>
    <property type="match status" value="1"/>
</dbReference>
<dbReference type="PANTHER" id="PTHR33744">
    <property type="entry name" value="CARBOHYDRATE DIACID REGULATOR"/>
    <property type="match status" value="1"/>
</dbReference>
<gene>
    <name evidence="3" type="ORF">MANY_16690</name>
</gene>
<dbReference type="InterPro" id="IPR003018">
    <property type="entry name" value="GAF"/>
</dbReference>
<sequence>MSDDPGPLRPGRELLTWLDALGVLSTAATADTNLRQVLDLVAQTARTLLGFDFCGVLVPDEHRRRLLIAGFSGLSEDYVDRVNSDRPIQLDSTSPSSRAFHTGTAVAVRDVTAEPQFAQWAGIAREQGYRAVIAVPLVAHNEVLGTLNGYYGPVHTFTQHGIQRMTLLANHAAIALTSASRLDELRTLNASLREQRDALRRSEQIHQRLLGVTLRSGGLDGIAATLRELIGRPVLIDDARHNVLALAGDGSQFPDSAWRTASVQDGAGSSPVLAGDADDSSHWRMYASAVRLGTEIVARIWFPANDVPIGPIDARAVEHGSLVVALELLRDRTAAEVEHRLRGELLADLLSSRTAPGEEILLRAARLGHDLASPHVTMVAAVAPAAGQGESLAYERALAQVARIAAGFRPRPLVAMHRGHIVILWPTTAAPVESSSAATPDPSPTAVVMRALEQSLPGGTVTVGVWSATSAPYGDSYRIANGILQIAVRSGRTHSVVTVDDLGIVGLLLQIDDSAKLDEFARRTLGPVVDYDTAHRTRLLTTLRTYLDCRRDRNATAAELVIHPNTVAQRLRRIEKLCHEDLDDPAAIVRVTAAMTVYDLARLM</sequence>
<dbReference type="InterPro" id="IPR042070">
    <property type="entry name" value="PucR_C-HTH_sf"/>
</dbReference>
<dbReference type="PANTHER" id="PTHR33744:SF1">
    <property type="entry name" value="DNA-BINDING TRANSCRIPTIONAL ACTIVATOR ADER"/>
    <property type="match status" value="1"/>
</dbReference>
<evidence type="ECO:0000313" key="4">
    <source>
        <dbReference type="Proteomes" id="UP000467249"/>
    </source>
</evidence>
<dbReference type="InterPro" id="IPR029016">
    <property type="entry name" value="GAF-like_dom_sf"/>
</dbReference>
<evidence type="ECO:0000313" key="3">
    <source>
        <dbReference type="EMBL" id="BBZ76332.1"/>
    </source>
</evidence>
<dbReference type="KEGG" id="many:MANY_16690"/>
<name>A0A6N4W8F1_9MYCO</name>
<keyword evidence="4" id="KW-1185">Reference proteome</keyword>
<dbReference type="Pfam" id="PF13185">
    <property type="entry name" value="GAF_2"/>
    <property type="match status" value="1"/>
</dbReference>
<protein>
    <recommendedName>
        <fullName evidence="2">GAF domain-containing protein</fullName>
    </recommendedName>
</protein>
<organism evidence="3 4">
    <name type="scientific">Mycolicibacterium anyangense</name>
    <dbReference type="NCBI Taxonomy" id="1431246"/>
    <lineage>
        <taxon>Bacteria</taxon>
        <taxon>Bacillati</taxon>
        <taxon>Actinomycetota</taxon>
        <taxon>Actinomycetes</taxon>
        <taxon>Mycobacteriales</taxon>
        <taxon>Mycobacteriaceae</taxon>
        <taxon>Mycolicibacterium</taxon>
    </lineage>
</organism>
<dbReference type="EMBL" id="AP022620">
    <property type="protein sequence ID" value="BBZ76332.1"/>
    <property type="molecule type" value="Genomic_DNA"/>
</dbReference>
<comment type="similarity">
    <text evidence="1">Belongs to the CdaR family.</text>
</comment>